<comment type="caution">
    <text evidence="4">The sequence shown here is derived from an EMBL/GenBank/DDBJ whole genome shotgun (WGS) entry which is preliminary data.</text>
</comment>
<evidence type="ECO:0000256" key="2">
    <source>
        <dbReference type="ARBA" id="ARBA00022723"/>
    </source>
</evidence>
<gene>
    <name evidence="4" type="ORF">MKW94_018275</name>
</gene>
<organism evidence="4 5">
    <name type="scientific">Papaver nudicaule</name>
    <name type="common">Iceland poppy</name>
    <dbReference type="NCBI Taxonomy" id="74823"/>
    <lineage>
        <taxon>Eukaryota</taxon>
        <taxon>Viridiplantae</taxon>
        <taxon>Streptophyta</taxon>
        <taxon>Embryophyta</taxon>
        <taxon>Tracheophyta</taxon>
        <taxon>Spermatophyta</taxon>
        <taxon>Magnoliopsida</taxon>
        <taxon>Ranunculales</taxon>
        <taxon>Papaveraceae</taxon>
        <taxon>Papaveroideae</taxon>
        <taxon>Papaver</taxon>
    </lineage>
</organism>
<dbReference type="GO" id="GO:0016705">
    <property type="term" value="F:oxidoreductase activity, acting on paired donors, with incorporation or reduction of molecular oxygen"/>
    <property type="evidence" value="ECO:0007669"/>
    <property type="project" value="InterPro"/>
</dbReference>
<dbReference type="GO" id="GO:0020037">
    <property type="term" value="F:heme binding"/>
    <property type="evidence" value="ECO:0007669"/>
    <property type="project" value="InterPro"/>
</dbReference>
<accession>A0AA41SBD2</accession>
<evidence type="ECO:0000256" key="1">
    <source>
        <dbReference type="ARBA" id="ARBA00010617"/>
    </source>
</evidence>
<evidence type="ECO:0000256" key="3">
    <source>
        <dbReference type="ARBA" id="ARBA00023004"/>
    </source>
</evidence>
<name>A0AA41SBD2_PAPNU</name>
<dbReference type="Gene3D" id="1.10.630.10">
    <property type="entry name" value="Cytochrome P450"/>
    <property type="match status" value="1"/>
</dbReference>
<sequence>MSNNFIFRCSLGDKILKDYPERFLVLSKKMSSFMIDSFALEDFFPWLRWMDTLTGYNKNLRSTFQELDTLLNQIIEDHFLSKSQIGHGDQDKDDKTNFIDLLLLHGEIDNFSLSRKHIKGIIT</sequence>
<keyword evidence="2" id="KW-0479">Metal-binding</keyword>
<protein>
    <recommendedName>
        <fullName evidence="6">Cytochrome P450</fullName>
    </recommendedName>
</protein>
<feature type="non-terminal residue" evidence="4">
    <location>
        <position position="123"/>
    </location>
</feature>
<dbReference type="GO" id="GO:0004497">
    <property type="term" value="F:monooxygenase activity"/>
    <property type="evidence" value="ECO:0007669"/>
    <property type="project" value="InterPro"/>
</dbReference>
<evidence type="ECO:0000313" key="5">
    <source>
        <dbReference type="Proteomes" id="UP001177140"/>
    </source>
</evidence>
<dbReference type="Proteomes" id="UP001177140">
    <property type="component" value="Unassembled WGS sequence"/>
</dbReference>
<evidence type="ECO:0000313" key="4">
    <source>
        <dbReference type="EMBL" id="MCL7029953.1"/>
    </source>
</evidence>
<dbReference type="SUPFAM" id="SSF48264">
    <property type="entry name" value="Cytochrome P450"/>
    <property type="match status" value="1"/>
</dbReference>
<dbReference type="GO" id="GO:0005506">
    <property type="term" value="F:iron ion binding"/>
    <property type="evidence" value="ECO:0007669"/>
    <property type="project" value="InterPro"/>
</dbReference>
<keyword evidence="3" id="KW-0408">Iron</keyword>
<evidence type="ECO:0008006" key="6">
    <source>
        <dbReference type="Google" id="ProtNLM"/>
    </source>
</evidence>
<reference evidence="4" key="1">
    <citation type="submission" date="2022-03" db="EMBL/GenBank/DDBJ databases">
        <title>A functionally conserved STORR gene fusion in Papaver species that diverged 16.8 million years ago.</title>
        <authorList>
            <person name="Catania T."/>
        </authorList>
    </citation>
    <scope>NUCLEOTIDE SEQUENCE</scope>
    <source>
        <strain evidence="4">S-191538</strain>
    </source>
</reference>
<keyword evidence="5" id="KW-1185">Reference proteome</keyword>
<comment type="similarity">
    <text evidence="1">Belongs to the cytochrome P450 family.</text>
</comment>
<dbReference type="InterPro" id="IPR036396">
    <property type="entry name" value="Cyt_P450_sf"/>
</dbReference>
<proteinExistence type="inferred from homology"/>
<dbReference type="EMBL" id="JAJJMA010096037">
    <property type="protein sequence ID" value="MCL7029953.1"/>
    <property type="molecule type" value="Genomic_DNA"/>
</dbReference>
<dbReference type="AlphaFoldDB" id="A0AA41SBD2"/>
<dbReference type="PANTHER" id="PTHR47955">
    <property type="entry name" value="CYTOCHROME P450 FAMILY 71 PROTEIN"/>
    <property type="match status" value="1"/>
</dbReference>